<dbReference type="Gramene" id="KOM46419">
    <property type="protein sequence ID" value="KOM46419"/>
    <property type="gene ID" value="LR48_Vigan07g012300"/>
</dbReference>
<keyword evidence="1" id="KW-0472">Membrane</keyword>
<reference evidence="2 5" key="3">
    <citation type="submission" date="2020-05" db="EMBL/GenBank/DDBJ databases">
        <title>Vigna angularis (adzuki bean) Var. LongXiaoDou No. 4 denovo assembly.</title>
        <authorList>
            <person name="Xiang H."/>
        </authorList>
    </citation>
    <scope>NUCLEOTIDE SEQUENCE [LARGE SCALE GENOMIC DNA]</scope>
    <source>
        <tissue evidence="2">Leaf</tissue>
    </source>
</reference>
<proteinExistence type="predicted"/>
<evidence type="ECO:0008006" key="6">
    <source>
        <dbReference type="Google" id="ProtNLM"/>
    </source>
</evidence>
<name>A0A0L9UV50_PHAAN</name>
<keyword evidence="1" id="KW-1133">Transmembrane helix</keyword>
<feature type="transmembrane region" description="Helical" evidence="1">
    <location>
        <begin position="37"/>
        <end position="59"/>
    </location>
</feature>
<dbReference type="PANTHER" id="PTHR34125:SF2">
    <property type="entry name" value="TRANSMEMBRANE PROTEIN"/>
    <property type="match status" value="1"/>
</dbReference>
<gene>
    <name evidence="2" type="ORF">HKW66_Vig0253100</name>
    <name evidence="3" type="ORF">LR48_Vigan07g012300</name>
</gene>
<organism evidence="3 4">
    <name type="scientific">Phaseolus angularis</name>
    <name type="common">Azuki bean</name>
    <name type="synonym">Vigna angularis</name>
    <dbReference type="NCBI Taxonomy" id="3914"/>
    <lineage>
        <taxon>Eukaryota</taxon>
        <taxon>Viridiplantae</taxon>
        <taxon>Streptophyta</taxon>
        <taxon>Embryophyta</taxon>
        <taxon>Tracheophyta</taxon>
        <taxon>Spermatophyta</taxon>
        <taxon>Magnoliopsida</taxon>
        <taxon>eudicotyledons</taxon>
        <taxon>Gunneridae</taxon>
        <taxon>Pentapetalae</taxon>
        <taxon>rosids</taxon>
        <taxon>fabids</taxon>
        <taxon>Fabales</taxon>
        <taxon>Fabaceae</taxon>
        <taxon>Papilionoideae</taxon>
        <taxon>50 kb inversion clade</taxon>
        <taxon>NPAAA clade</taxon>
        <taxon>indigoferoid/millettioid clade</taxon>
        <taxon>Phaseoleae</taxon>
        <taxon>Vigna</taxon>
    </lineage>
</organism>
<reference evidence="3" key="2">
    <citation type="submission" date="2015-02" db="EMBL/GenBank/DDBJ databases">
        <authorList>
            <person name="Chooi Y.-H."/>
        </authorList>
    </citation>
    <scope>NUCLEOTIDE SEQUENCE</scope>
    <source>
        <tissue evidence="3">Seedling</tissue>
    </source>
</reference>
<dbReference type="EMBL" id="JABFOF010000007">
    <property type="protein sequence ID" value="KAG2390752.1"/>
    <property type="molecule type" value="Genomic_DNA"/>
</dbReference>
<reference evidence="4" key="1">
    <citation type="journal article" date="2015" name="Proc. Natl. Acad. Sci. U.S.A.">
        <title>Genome sequencing of adzuki bean (Vigna angularis) provides insight into high starch and low fat accumulation and domestication.</title>
        <authorList>
            <person name="Yang K."/>
            <person name="Tian Z."/>
            <person name="Chen C."/>
            <person name="Luo L."/>
            <person name="Zhao B."/>
            <person name="Wang Z."/>
            <person name="Yu L."/>
            <person name="Li Y."/>
            <person name="Sun Y."/>
            <person name="Li W."/>
            <person name="Chen Y."/>
            <person name="Li Y."/>
            <person name="Zhang Y."/>
            <person name="Ai D."/>
            <person name="Zhao J."/>
            <person name="Shang C."/>
            <person name="Ma Y."/>
            <person name="Wu B."/>
            <person name="Wang M."/>
            <person name="Gao L."/>
            <person name="Sun D."/>
            <person name="Zhang P."/>
            <person name="Guo F."/>
            <person name="Wang W."/>
            <person name="Li Y."/>
            <person name="Wang J."/>
            <person name="Varshney R.K."/>
            <person name="Wang J."/>
            <person name="Ling H.Q."/>
            <person name="Wan P."/>
        </authorList>
    </citation>
    <scope>NUCLEOTIDE SEQUENCE</scope>
    <source>
        <strain evidence="4">cv. Jingnong 6</strain>
    </source>
</reference>
<dbReference type="EMBL" id="CM003377">
    <property type="protein sequence ID" value="KOM46419.1"/>
    <property type="molecule type" value="Genomic_DNA"/>
</dbReference>
<dbReference type="AlphaFoldDB" id="A0A0L9UV50"/>
<accession>A0A0L9UV50</accession>
<dbReference type="OrthoDB" id="649865at2759"/>
<dbReference type="KEGG" id="var:108337718"/>
<keyword evidence="1" id="KW-0812">Transmembrane</keyword>
<protein>
    <recommendedName>
        <fullName evidence="6">Transmembrane protein</fullName>
    </recommendedName>
</protein>
<dbReference type="Proteomes" id="UP000053144">
    <property type="component" value="Chromosome 7"/>
</dbReference>
<evidence type="ECO:0000313" key="5">
    <source>
        <dbReference type="Proteomes" id="UP000743370"/>
    </source>
</evidence>
<dbReference type="OMA" id="KFRYHFL"/>
<evidence type="ECO:0000256" key="1">
    <source>
        <dbReference type="SAM" id="Phobius"/>
    </source>
</evidence>
<sequence length="98" mass="11157">MEVQEKLFKFRYHFLGALLFCLTIFSLTIMAPRFLTLLAYFWPLFLSTALVFALVFFIARTSHLPPSDATSLYSAGQGLLDYVAGHHDLPSDTRHKSD</sequence>
<dbReference type="Proteomes" id="UP000743370">
    <property type="component" value="Unassembled WGS sequence"/>
</dbReference>
<feature type="transmembrane region" description="Helical" evidence="1">
    <location>
        <begin position="12"/>
        <end position="31"/>
    </location>
</feature>
<evidence type="ECO:0000313" key="3">
    <source>
        <dbReference type="EMBL" id="KOM46419.1"/>
    </source>
</evidence>
<dbReference type="PANTHER" id="PTHR34125">
    <property type="entry name" value="OS01G0762900 PROTEIN"/>
    <property type="match status" value="1"/>
</dbReference>
<evidence type="ECO:0000313" key="4">
    <source>
        <dbReference type="Proteomes" id="UP000053144"/>
    </source>
</evidence>
<evidence type="ECO:0000313" key="2">
    <source>
        <dbReference type="EMBL" id="KAG2390752.1"/>
    </source>
</evidence>